<dbReference type="RefSeq" id="XP_002676824.1">
    <property type="nucleotide sequence ID" value="XM_002676778.1"/>
</dbReference>
<dbReference type="EMBL" id="GG738870">
    <property type="protein sequence ID" value="EFC44080.1"/>
    <property type="molecule type" value="Genomic_DNA"/>
</dbReference>
<proteinExistence type="predicted"/>
<evidence type="ECO:0000313" key="2">
    <source>
        <dbReference type="Proteomes" id="UP000006671"/>
    </source>
</evidence>
<dbReference type="SUPFAM" id="SSF101898">
    <property type="entry name" value="NHL repeat"/>
    <property type="match status" value="1"/>
</dbReference>
<dbReference type="OrthoDB" id="273823at2759"/>
<dbReference type="InParanoid" id="D2VGK4"/>
<dbReference type="VEuPathDB" id="AmoebaDB:NAEGRDRAFT_58148"/>
<dbReference type="AlphaFoldDB" id="D2VGK4"/>
<evidence type="ECO:0000313" key="1">
    <source>
        <dbReference type="EMBL" id="EFC44080.1"/>
    </source>
</evidence>
<dbReference type="InterPro" id="IPR011042">
    <property type="entry name" value="6-blade_b-propeller_TolB-like"/>
</dbReference>
<sequence length="340" mass="39367">MINHDNDEDKVSFTFFDFNQSEVCNPLYAKLREKLSSNKKSKTFSMQFTPHKTIGYQRPVITEDGDVEEVSDQDKKLKLHYPSDIKIARHHGCLVIADDHNDRIVFLNLDNYQLRTEFTLEESVTDFWIESDSAGNEYIYFGDNGITFKFNIAKLVEHAQVKLKDIEPMWKISEKLSGSIMVIHDASRKEKVVLRWNNDAQGLNAHRDCDGSLLAKYPVLSLCDSPGLFAISNSEFIALNHESNMVFKITLTDGKCENSDMFQVQNPWKHPLSVAKELSQHRIYISDYGNKRIVVWDLLQECEIKIHHEEHLHPFGIFYDDQSGLLYVVDQQACIIRVYQ</sequence>
<dbReference type="Proteomes" id="UP000006671">
    <property type="component" value="Unassembled WGS sequence"/>
</dbReference>
<dbReference type="Gene3D" id="2.120.10.30">
    <property type="entry name" value="TolB, C-terminal domain"/>
    <property type="match status" value="1"/>
</dbReference>
<protein>
    <submittedName>
        <fullName evidence="1">Uncharacterized protein</fullName>
    </submittedName>
</protein>
<name>D2VGK4_NAEGR</name>
<dbReference type="KEGG" id="ngr:NAEGRDRAFT_58148"/>
<gene>
    <name evidence="1" type="ORF">NAEGRDRAFT_58148</name>
</gene>
<accession>D2VGK4</accession>
<keyword evidence="2" id="KW-1185">Reference proteome</keyword>
<reference evidence="1 2" key="1">
    <citation type="journal article" date="2010" name="Cell">
        <title>The genome of Naegleria gruberi illuminates early eukaryotic versatility.</title>
        <authorList>
            <person name="Fritz-Laylin L.K."/>
            <person name="Prochnik S.E."/>
            <person name="Ginger M.L."/>
            <person name="Dacks J.B."/>
            <person name="Carpenter M.L."/>
            <person name="Field M.C."/>
            <person name="Kuo A."/>
            <person name="Paredez A."/>
            <person name="Chapman J."/>
            <person name="Pham J."/>
            <person name="Shu S."/>
            <person name="Neupane R."/>
            <person name="Cipriano M."/>
            <person name="Mancuso J."/>
            <person name="Tu H."/>
            <person name="Salamov A."/>
            <person name="Lindquist E."/>
            <person name="Shapiro H."/>
            <person name="Lucas S."/>
            <person name="Grigoriev I.V."/>
            <person name="Cande W.Z."/>
            <person name="Fulton C."/>
            <person name="Rokhsar D.S."/>
            <person name="Dawson S.C."/>
        </authorList>
    </citation>
    <scope>NUCLEOTIDE SEQUENCE [LARGE SCALE GENOMIC DNA]</scope>
    <source>
        <strain evidence="1 2">NEG-M</strain>
    </source>
</reference>
<dbReference type="GeneID" id="8848000"/>
<organism evidence="2">
    <name type="scientific">Naegleria gruberi</name>
    <name type="common">Amoeba</name>
    <dbReference type="NCBI Taxonomy" id="5762"/>
    <lineage>
        <taxon>Eukaryota</taxon>
        <taxon>Discoba</taxon>
        <taxon>Heterolobosea</taxon>
        <taxon>Tetramitia</taxon>
        <taxon>Eutetramitia</taxon>
        <taxon>Vahlkampfiidae</taxon>
        <taxon>Naegleria</taxon>
    </lineage>
</organism>